<sequence length="303" mass="34539">MVSNQIPTADHSILKGMQFLYRNAGNMPSITREGNLIYDNFSQLLIWETTEEKELVSLEYHKRTWNYFIGSPIGTTKTYPDDVDTTSYALRLLSTDRTIADSVLDDMMSPRRTNKDGIITAYFDDTRHQIDPTVCINVLRCFYHYGRGKDPALEPTKDWVCTVLFRREYANGTRYYPSPYAFLFFFALLLHENPSSDLPSVVISLLRVRLAERANTDSYTDALELAMRALAFRALGMTVDVVQMRCLLDLQEEDGSWPTGWLCRYGKTGIGIGNKYLATALAVRALEDCQGWKFGILKRTQAG</sequence>
<protein>
    <submittedName>
        <fullName evidence="1">Putative had-like protein</fullName>
    </submittedName>
</protein>
<comment type="caution">
    <text evidence="1">The sequence shown here is derived from an EMBL/GenBank/DDBJ whole genome shotgun (WGS) entry which is preliminary data.</text>
</comment>
<reference evidence="1" key="1">
    <citation type="submission" date="2020-05" db="EMBL/GenBank/DDBJ databases">
        <title>Mycena genomes resolve the evolution of fungal bioluminescence.</title>
        <authorList>
            <person name="Tsai I.J."/>
        </authorList>
    </citation>
    <scope>NUCLEOTIDE SEQUENCE</scope>
    <source>
        <strain evidence="1">CCC161011</strain>
    </source>
</reference>
<dbReference type="InterPro" id="IPR008930">
    <property type="entry name" value="Terpenoid_cyclase/PrenylTrfase"/>
</dbReference>
<dbReference type="OrthoDB" id="2012566at2759"/>
<dbReference type="SUPFAM" id="SSF48239">
    <property type="entry name" value="Terpenoid cyclases/Protein prenyltransferases"/>
    <property type="match status" value="1"/>
</dbReference>
<evidence type="ECO:0000313" key="2">
    <source>
        <dbReference type="Proteomes" id="UP000620124"/>
    </source>
</evidence>
<dbReference type="Proteomes" id="UP000620124">
    <property type="component" value="Unassembled WGS sequence"/>
</dbReference>
<dbReference type="AlphaFoldDB" id="A0A8H7CSU6"/>
<organism evidence="1 2">
    <name type="scientific">Mycena venus</name>
    <dbReference type="NCBI Taxonomy" id="2733690"/>
    <lineage>
        <taxon>Eukaryota</taxon>
        <taxon>Fungi</taxon>
        <taxon>Dikarya</taxon>
        <taxon>Basidiomycota</taxon>
        <taxon>Agaricomycotina</taxon>
        <taxon>Agaricomycetes</taxon>
        <taxon>Agaricomycetidae</taxon>
        <taxon>Agaricales</taxon>
        <taxon>Marasmiineae</taxon>
        <taxon>Mycenaceae</taxon>
        <taxon>Mycena</taxon>
    </lineage>
</organism>
<name>A0A8H7CSU6_9AGAR</name>
<keyword evidence="2" id="KW-1185">Reference proteome</keyword>
<dbReference type="EMBL" id="JACAZI010000011">
    <property type="protein sequence ID" value="KAF7348970.1"/>
    <property type="molecule type" value="Genomic_DNA"/>
</dbReference>
<gene>
    <name evidence="1" type="ORF">MVEN_01417900</name>
</gene>
<proteinExistence type="predicted"/>
<evidence type="ECO:0000313" key="1">
    <source>
        <dbReference type="EMBL" id="KAF7348970.1"/>
    </source>
</evidence>
<accession>A0A8H7CSU6</accession>